<proteinExistence type="predicted"/>
<dbReference type="GO" id="GO:0016255">
    <property type="term" value="P:attachment of GPI anchor to protein"/>
    <property type="evidence" value="ECO:0007669"/>
    <property type="project" value="InterPro"/>
</dbReference>
<reference evidence="1" key="1">
    <citation type="submission" date="2025-08" db="UniProtKB">
        <authorList>
            <consortium name="Ensembl"/>
        </authorList>
    </citation>
    <scope>IDENTIFICATION</scope>
</reference>
<dbReference type="Pfam" id="PF04113">
    <property type="entry name" value="Gpi16"/>
    <property type="match status" value="2"/>
</dbReference>
<keyword evidence="2" id="KW-1185">Reference proteome</keyword>
<dbReference type="PANTHER" id="PTHR12959:SF11">
    <property type="entry name" value="GPI TRANSAMIDASE COMPONENT PIG-T"/>
    <property type="match status" value="1"/>
</dbReference>
<protein>
    <recommendedName>
        <fullName evidence="3">GPI transamidase component PIG-T</fullName>
    </recommendedName>
</protein>
<evidence type="ECO:0008006" key="3">
    <source>
        <dbReference type="Google" id="ProtNLM"/>
    </source>
</evidence>
<dbReference type="Ensembl" id="ENSOTST00005106165.2">
    <property type="protein sequence ID" value="ENSOTSP00005098097.1"/>
    <property type="gene ID" value="ENSOTSG00005045319.2"/>
</dbReference>
<dbReference type="InterPro" id="IPR007245">
    <property type="entry name" value="PIG-T"/>
</dbReference>
<sequence length="547" mass="62667">MILISTYYEHGCDKVAHVSDTKKTLDDPPPPPEKDRFQEELDTDFLRGNKVSHYQLFPKSLGQVILKFSVSELHISFTQGYWRTMQWGQPFLLSPPGAELWVWFQDTVTDVDIAWKELTNVLSGIFCASLNFIDSTNTPLGVGNVTDQRFLRSAVLPREIVCTENLTPWKKLLPCGAKTGLAVLMNSEKFFHSSFYSQALHITPVCQDWQCERGLSSFKWSLFKMFSRTLLLTEACPLAFSSKVYVDVTDNPQVSNLTLATPLLSQAVVLEDRRTYSVYDLTNQATFGQTRSLNMLLRWRAAENMLRPLLHGERYVAGYGLQKGEIHTLVYNHHTYRAFPVLLLDTVPWYLRLYIHTLTAPASVATTNPVSYIHYQPSKDRLQPHLLEMLVQLPPNSVTEVTVQFERALLKWTEYTPDPNHGFYVGSSVISALMHSVVAMDTNSTQERRFSAESSYFMWVYTEPLLVNLPTPDFSMPYNVICLTCTVMAVGYGSLYKLLTRTFQVEELGIRPFQCLLRRKQSIFCRFQWGEFTARRGSRSQQAVIYL</sequence>
<gene>
    <name evidence="1" type="primary">PIGT</name>
</gene>
<dbReference type="Proteomes" id="UP000694402">
    <property type="component" value="Unassembled WGS sequence"/>
</dbReference>
<reference evidence="1" key="2">
    <citation type="submission" date="2025-09" db="UniProtKB">
        <authorList>
            <consortium name="Ensembl"/>
        </authorList>
    </citation>
    <scope>IDENTIFICATION</scope>
</reference>
<evidence type="ECO:0000313" key="2">
    <source>
        <dbReference type="Proteomes" id="UP000694402"/>
    </source>
</evidence>
<dbReference type="AlphaFoldDB" id="A0A8C8MK44"/>
<dbReference type="GeneTree" id="ENSGT00390000018558"/>
<name>A0A8C8MK44_ONCTS</name>
<dbReference type="PANTHER" id="PTHR12959">
    <property type="entry name" value="GPI TRANSAMIDASE COMPONENT PIG-T-RELATED"/>
    <property type="match status" value="1"/>
</dbReference>
<dbReference type="GO" id="GO:0042765">
    <property type="term" value="C:GPI-anchor transamidase complex"/>
    <property type="evidence" value="ECO:0007669"/>
    <property type="project" value="InterPro"/>
</dbReference>
<accession>A0A8C8MK44</accession>
<organism evidence="1 2">
    <name type="scientific">Oncorhynchus tshawytscha</name>
    <name type="common">Chinook salmon</name>
    <name type="synonym">Salmo tshawytscha</name>
    <dbReference type="NCBI Taxonomy" id="74940"/>
    <lineage>
        <taxon>Eukaryota</taxon>
        <taxon>Metazoa</taxon>
        <taxon>Chordata</taxon>
        <taxon>Craniata</taxon>
        <taxon>Vertebrata</taxon>
        <taxon>Euteleostomi</taxon>
        <taxon>Actinopterygii</taxon>
        <taxon>Neopterygii</taxon>
        <taxon>Teleostei</taxon>
        <taxon>Protacanthopterygii</taxon>
        <taxon>Salmoniformes</taxon>
        <taxon>Salmonidae</taxon>
        <taxon>Salmoninae</taxon>
        <taxon>Oncorhynchus</taxon>
    </lineage>
</organism>
<evidence type="ECO:0000313" key="1">
    <source>
        <dbReference type="Ensembl" id="ENSOTSP00005098097.1"/>
    </source>
</evidence>